<evidence type="ECO:0000256" key="2">
    <source>
        <dbReference type="PROSITE-ProRule" id="PRU00708"/>
    </source>
</evidence>
<feature type="repeat" description="PPR" evidence="2">
    <location>
        <begin position="60"/>
        <end position="94"/>
    </location>
</feature>
<dbReference type="Gene3D" id="1.25.40.10">
    <property type="entry name" value="Tetratricopeptide repeat domain"/>
    <property type="match status" value="1"/>
</dbReference>
<dbReference type="NCBIfam" id="TIGR00756">
    <property type="entry name" value="PPR"/>
    <property type="match status" value="2"/>
</dbReference>
<dbReference type="HOGENOM" id="CLU_002706_0_0_1"/>
<dbReference type="PROSITE" id="PS51375">
    <property type="entry name" value="PPR"/>
    <property type="match status" value="1"/>
</dbReference>
<dbReference type="PANTHER" id="PTHR47925:SF84">
    <property type="entry name" value="PENTATRICOPEPTIDE REPEAT-CONTAINING PROTEIN"/>
    <property type="match status" value="1"/>
</dbReference>
<keyword evidence="1" id="KW-0677">Repeat</keyword>
<proteinExistence type="predicted"/>
<dbReference type="InParanoid" id="D8T7L2"/>
<dbReference type="PANTHER" id="PTHR47925">
    <property type="entry name" value="OS01G0913400 PROTEIN-RELATED"/>
    <property type="match status" value="1"/>
</dbReference>
<dbReference type="eggNOG" id="KOG4197">
    <property type="taxonomic scope" value="Eukaryota"/>
</dbReference>
<gene>
    <name evidence="3" type="ORF">SELMODRAFT_133790</name>
</gene>
<organism evidence="4">
    <name type="scientific">Selaginella moellendorffii</name>
    <name type="common">Spikemoss</name>
    <dbReference type="NCBI Taxonomy" id="88036"/>
    <lineage>
        <taxon>Eukaryota</taxon>
        <taxon>Viridiplantae</taxon>
        <taxon>Streptophyta</taxon>
        <taxon>Embryophyta</taxon>
        <taxon>Tracheophyta</taxon>
        <taxon>Lycopodiopsida</taxon>
        <taxon>Selaginellales</taxon>
        <taxon>Selaginellaceae</taxon>
        <taxon>Selaginella</taxon>
    </lineage>
</organism>
<reference evidence="3 4" key="1">
    <citation type="journal article" date="2011" name="Science">
        <title>The Selaginella genome identifies genetic changes associated with the evolution of vascular plants.</title>
        <authorList>
            <person name="Banks J.A."/>
            <person name="Nishiyama T."/>
            <person name="Hasebe M."/>
            <person name="Bowman J.L."/>
            <person name="Gribskov M."/>
            <person name="dePamphilis C."/>
            <person name="Albert V.A."/>
            <person name="Aono N."/>
            <person name="Aoyama T."/>
            <person name="Ambrose B.A."/>
            <person name="Ashton N.W."/>
            <person name="Axtell M.J."/>
            <person name="Barker E."/>
            <person name="Barker M.S."/>
            <person name="Bennetzen J.L."/>
            <person name="Bonawitz N.D."/>
            <person name="Chapple C."/>
            <person name="Cheng C."/>
            <person name="Correa L.G."/>
            <person name="Dacre M."/>
            <person name="DeBarry J."/>
            <person name="Dreyer I."/>
            <person name="Elias M."/>
            <person name="Engstrom E.M."/>
            <person name="Estelle M."/>
            <person name="Feng L."/>
            <person name="Finet C."/>
            <person name="Floyd S.K."/>
            <person name="Frommer W.B."/>
            <person name="Fujita T."/>
            <person name="Gramzow L."/>
            <person name="Gutensohn M."/>
            <person name="Harholt J."/>
            <person name="Hattori M."/>
            <person name="Heyl A."/>
            <person name="Hirai T."/>
            <person name="Hiwatashi Y."/>
            <person name="Ishikawa M."/>
            <person name="Iwata M."/>
            <person name="Karol K.G."/>
            <person name="Koehler B."/>
            <person name="Kolukisaoglu U."/>
            <person name="Kubo M."/>
            <person name="Kurata T."/>
            <person name="Lalonde S."/>
            <person name="Li K."/>
            <person name="Li Y."/>
            <person name="Litt A."/>
            <person name="Lyons E."/>
            <person name="Manning G."/>
            <person name="Maruyama T."/>
            <person name="Michael T.P."/>
            <person name="Mikami K."/>
            <person name="Miyazaki S."/>
            <person name="Morinaga S."/>
            <person name="Murata T."/>
            <person name="Mueller-Roeber B."/>
            <person name="Nelson D.R."/>
            <person name="Obara M."/>
            <person name="Oguri Y."/>
            <person name="Olmstead R.G."/>
            <person name="Onodera N."/>
            <person name="Petersen B.L."/>
            <person name="Pils B."/>
            <person name="Prigge M."/>
            <person name="Rensing S.A."/>
            <person name="Riano-Pachon D.M."/>
            <person name="Roberts A.W."/>
            <person name="Sato Y."/>
            <person name="Scheller H.V."/>
            <person name="Schulz B."/>
            <person name="Schulz C."/>
            <person name="Shakirov E.V."/>
            <person name="Shibagaki N."/>
            <person name="Shinohara N."/>
            <person name="Shippen D.E."/>
            <person name="Soerensen I."/>
            <person name="Sotooka R."/>
            <person name="Sugimoto N."/>
            <person name="Sugita M."/>
            <person name="Sumikawa N."/>
            <person name="Tanurdzic M."/>
            <person name="Theissen G."/>
            <person name="Ulvskov P."/>
            <person name="Wakazuki S."/>
            <person name="Weng J.K."/>
            <person name="Willats W.W."/>
            <person name="Wipf D."/>
            <person name="Wolf P.G."/>
            <person name="Yang L."/>
            <person name="Zimmer A.D."/>
            <person name="Zhu Q."/>
            <person name="Mitros T."/>
            <person name="Hellsten U."/>
            <person name="Loque D."/>
            <person name="Otillar R."/>
            <person name="Salamov A."/>
            <person name="Schmutz J."/>
            <person name="Shapiro H."/>
            <person name="Lindquist E."/>
            <person name="Lucas S."/>
            <person name="Rokhsar D."/>
            <person name="Grigoriev I.V."/>
        </authorList>
    </citation>
    <scope>NUCLEOTIDE SEQUENCE [LARGE SCALE GENOMIC DNA]</scope>
</reference>
<dbReference type="Pfam" id="PF01535">
    <property type="entry name" value="PPR"/>
    <property type="match status" value="2"/>
</dbReference>
<dbReference type="InterPro" id="IPR011990">
    <property type="entry name" value="TPR-like_helical_dom_sf"/>
</dbReference>
<evidence type="ECO:0000313" key="4">
    <source>
        <dbReference type="Proteomes" id="UP000001514"/>
    </source>
</evidence>
<evidence type="ECO:0000313" key="3">
    <source>
        <dbReference type="EMBL" id="EFJ07361.1"/>
    </source>
</evidence>
<protein>
    <recommendedName>
        <fullName evidence="5">Pentacotripeptide-repeat region of PRORP domain-containing protein</fullName>
    </recommendedName>
</protein>
<dbReference type="STRING" id="88036.D8T7L2"/>
<dbReference type="EMBL" id="GL377686">
    <property type="protein sequence ID" value="EFJ07361.1"/>
    <property type="molecule type" value="Genomic_DNA"/>
</dbReference>
<dbReference type="Proteomes" id="UP000001514">
    <property type="component" value="Unassembled WGS sequence"/>
</dbReference>
<evidence type="ECO:0008006" key="5">
    <source>
        <dbReference type="Google" id="ProtNLM"/>
    </source>
</evidence>
<name>D8T7L2_SELML</name>
<keyword evidence="4" id="KW-1185">Reference proteome</keyword>
<accession>D8T7L2</accession>
<dbReference type="Gramene" id="EFJ07361">
    <property type="protein sequence ID" value="EFJ07361"/>
    <property type="gene ID" value="SELMODRAFT_133790"/>
</dbReference>
<dbReference type="InterPro" id="IPR002885">
    <property type="entry name" value="PPR_rpt"/>
</dbReference>
<dbReference type="AlphaFoldDB" id="D8T7L2"/>
<sequence length="178" mass="19616">MVVAYAEKGHISEARRLFQTVPRQESLSWSFVVVAYSFIGAGREALEEFYRVDLEGIKLDSVMFCRILHACSHTGLVDEALYFFSVMVERGVAVEQEHYNCIVDILGRAGRLEEAEEVLNSLPSLAPHLAGWQSLLSSCKIQADARRGARAALRVIQSSPGCSSGYSLLANVLKFSSS</sequence>
<dbReference type="KEGG" id="smo:SELMODRAFT_133790"/>
<evidence type="ECO:0000256" key="1">
    <source>
        <dbReference type="ARBA" id="ARBA00022737"/>
    </source>
</evidence>